<proteinExistence type="predicted"/>
<name>A0A9P1DJ45_9DINO</name>
<dbReference type="OrthoDB" id="412553at2759"/>
<reference evidence="3 4" key="2">
    <citation type="submission" date="2024-05" db="EMBL/GenBank/DDBJ databases">
        <authorList>
            <person name="Chen Y."/>
            <person name="Shah S."/>
            <person name="Dougan E. K."/>
            <person name="Thang M."/>
            <person name="Chan C."/>
        </authorList>
    </citation>
    <scope>NUCLEOTIDE SEQUENCE [LARGE SCALE GENOMIC DNA]</scope>
</reference>
<evidence type="ECO:0000256" key="1">
    <source>
        <dbReference type="SAM" id="Coils"/>
    </source>
</evidence>
<evidence type="ECO:0000313" key="3">
    <source>
        <dbReference type="EMBL" id="CAL4797679.1"/>
    </source>
</evidence>
<evidence type="ECO:0000313" key="4">
    <source>
        <dbReference type="Proteomes" id="UP001152797"/>
    </source>
</evidence>
<comment type="caution">
    <text evidence="2">The sequence shown here is derived from an EMBL/GenBank/DDBJ whole genome shotgun (WGS) entry which is preliminary data.</text>
</comment>
<dbReference type="AlphaFoldDB" id="A0A9P1DJ45"/>
<dbReference type="Gene3D" id="3.40.50.1820">
    <property type="entry name" value="alpha/beta hydrolase"/>
    <property type="match status" value="1"/>
</dbReference>
<keyword evidence="4" id="KW-1185">Reference proteome</keyword>
<keyword evidence="1" id="KW-0175">Coiled coil</keyword>
<reference evidence="2" key="1">
    <citation type="submission" date="2022-10" db="EMBL/GenBank/DDBJ databases">
        <authorList>
            <person name="Chen Y."/>
            <person name="Dougan E. K."/>
            <person name="Chan C."/>
            <person name="Rhodes N."/>
            <person name="Thang M."/>
        </authorList>
    </citation>
    <scope>NUCLEOTIDE SEQUENCE</scope>
</reference>
<sequence>MDGVLDPQVASRVSAVEAEIQQLKMQQLQEQHQHLMQMQQVPSPSFTTPRLPPIGRGAAVDSPPVPASVPPSAPNEAHLELMAAHRELLKMLQNHTKSAEEIEKSREKQINDLLKANQQLQEQVSSMTQGPKVGAKRMARVISNDLPIKAPRNLTVLDNTLLFLPEKAVREFNLEPNMNDKGDEDKYMWVGRVWELRALLMHQSNDKVQTITTDSEQLSEFRKRELKAKLKDPELRPRLKRLAARWRGAAQRLRCSFSVLRRLKFSHLRGTLIYAHGSGGCSWDNYRICRMICGMGMLVIVPDGFAYPKETAMGQMRHKELAPLHRANADVDYWANDLLYTSSAWGTFNYSSKADSVLKDPQEYKDMYEKCYQLRRSELHFIIARLPKWVLSQGIFLGGTSEGAMTVTRFDDQRYGDLIIGRFINSFSMEYCYFTPEPEAGLLGGRLDIPTLNIIGTKDQYFGPEDSVAKIVTEHGGYGDRYLTGNGFKTMVRQGVKTGLVCSLEEGVHSPCNTHDNFLRPLFNAFFSRTVAIWELHKIWQADPTLASLVELVETTASNNADCRVTVLHVPKMKFPNHMTMREIHIIRTHEEITEARLKEQALIDAENGEIKELLTRARAEAFEAKKLSSPRSMKSHNYYARDKLAMKGDWHAWLRQHSRG</sequence>
<dbReference type="EMBL" id="CAMXCT010004780">
    <property type="protein sequence ID" value="CAI4010367.1"/>
    <property type="molecule type" value="Genomic_DNA"/>
</dbReference>
<dbReference type="EMBL" id="CAMXCT020004780">
    <property type="protein sequence ID" value="CAL1163742.1"/>
    <property type="molecule type" value="Genomic_DNA"/>
</dbReference>
<organism evidence="2">
    <name type="scientific">Cladocopium goreaui</name>
    <dbReference type="NCBI Taxonomy" id="2562237"/>
    <lineage>
        <taxon>Eukaryota</taxon>
        <taxon>Sar</taxon>
        <taxon>Alveolata</taxon>
        <taxon>Dinophyceae</taxon>
        <taxon>Suessiales</taxon>
        <taxon>Symbiodiniaceae</taxon>
        <taxon>Cladocopium</taxon>
    </lineage>
</organism>
<protein>
    <submittedName>
        <fullName evidence="2">Uncharacterized protein</fullName>
    </submittedName>
</protein>
<dbReference type="SUPFAM" id="SSF53474">
    <property type="entry name" value="alpha/beta-Hydrolases"/>
    <property type="match status" value="1"/>
</dbReference>
<feature type="coiled-coil region" evidence="1">
    <location>
        <begin position="92"/>
        <end position="130"/>
    </location>
</feature>
<dbReference type="InterPro" id="IPR029058">
    <property type="entry name" value="AB_hydrolase_fold"/>
</dbReference>
<accession>A0A9P1DJ45</accession>
<dbReference type="EMBL" id="CAMXCT030004780">
    <property type="protein sequence ID" value="CAL4797679.1"/>
    <property type="molecule type" value="Genomic_DNA"/>
</dbReference>
<dbReference type="Proteomes" id="UP001152797">
    <property type="component" value="Unassembled WGS sequence"/>
</dbReference>
<gene>
    <name evidence="2" type="ORF">C1SCF055_LOCUS35637</name>
</gene>
<evidence type="ECO:0000313" key="2">
    <source>
        <dbReference type="EMBL" id="CAI4010367.1"/>
    </source>
</evidence>